<dbReference type="EMBL" id="CM044702">
    <property type="protein sequence ID" value="KAI5679207.1"/>
    <property type="molecule type" value="Genomic_DNA"/>
</dbReference>
<reference evidence="2" key="1">
    <citation type="journal article" date="2023" name="Nat. Plants">
        <title>Single-cell RNA sequencing provides a high-resolution roadmap for understanding the multicellular compartmentation of specialized metabolism.</title>
        <authorList>
            <person name="Sun S."/>
            <person name="Shen X."/>
            <person name="Li Y."/>
            <person name="Li Y."/>
            <person name="Wang S."/>
            <person name="Li R."/>
            <person name="Zhang H."/>
            <person name="Shen G."/>
            <person name="Guo B."/>
            <person name="Wei J."/>
            <person name="Xu J."/>
            <person name="St-Pierre B."/>
            <person name="Chen S."/>
            <person name="Sun C."/>
        </authorList>
    </citation>
    <scope>NUCLEOTIDE SEQUENCE [LARGE SCALE GENOMIC DNA]</scope>
</reference>
<name>A0ACC0C2M4_CATRO</name>
<dbReference type="Proteomes" id="UP001060085">
    <property type="component" value="Linkage Group LG02"/>
</dbReference>
<accession>A0ACC0C2M4</accession>
<comment type="caution">
    <text evidence="1">The sequence shown here is derived from an EMBL/GenBank/DDBJ whole genome shotgun (WGS) entry which is preliminary data.</text>
</comment>
<sequence length="238" mass="26308">MASGVCFQVDVHSVTQSSPSTGISFTHSLPGGSEVLRITGSVSPDDRSDSSSINSTKCEALKDVHISARLMEDFLDLANDNTNKDLETCGVLGAFLKDKTFYVTNLIIPKQEATSSSCQALNEEQIFTIQHEQSLFPIGWIHTHPSQSCFMSSVDLHTQYSYQVMVPEAIAIVMAPTDKSRRFGIFRLSESAGMSTLKDCKEKGFHPHQETTDGSPLYVECCNVYINQNLRLEVCDLR</sequence>
<proteinExistence type="predicted"/>
<organism evidence="1 2">
    <name type="scientific">Catharanthus roseus</name>
    <name type="common">Madagascar periwinkle</name>
    <name type="synonym">Vinca rosea</name>
    <dbReference type="NCBI Taxonomy" id="4058"/>
    <lineage>
        <taxon>Eukaryota</taxon>
        <taxon>Viridiplantae</taxon>
        <taxon>Streptophyta</taxon>
        <taxon>Embryophyta</taxon>
        <taxon>Tracheophyta</taxon>
        <taxon>Spermatophyta</taxon>
        <taxon>Magnoliopsida</taxon>
        <taxon>eudicotyledons</taxon>
        <taxon>Gunneridae</taxon>
        <taxon>Pentapetalae</taxon>
        <taxon>asterids</taxon>
        <taxon>lamiids</taxon>
        <taxon>Gentianales</taxon>
        <taxon>Apocynaceae</taxon>
        <taxon>Rauvolfioideae</taxon>
        <taxon>Vinceae</taxon>
        <taxon>Catharanthinae</taxon>
        <taxon>Catharanthus</taxon>
    </lineage>
</organism>
<keyword evidence="2" id="KW-1185">Reference proteome</keyword>
<evidence type="ECO:0000313" key="2">
    <source>
        <dbReference type="Proteomes" id="UP001060085"/>
    </source>
</evidence>
<gene>
    <name evidence="1" type="ORF">M9H77_10157</name>
</gene>
<evidence type="ECO:0000313" key="1">
    <source>
        <dbReference type="EMBL" id="KAI5679207.1"/>
    </source>
</evidence>
<protein>
    <submittedName>
        <fullName evidence="1">Uncharacterized protein</fullName>
    </submittedName>
</protein>